<evidence type="ECO:0000313" key="2">
    <source>
        <dbReference type="Proteomes" id="UP000675047"/>
    </source>
</evidence>
<reference evidence="1 2" key="1">
    <citation type="submission" date="2021-03" db="EMBL/GenBank/DDBJ databases">
        <title>Flavobacterium Flabelliformis Sp. Nov. And Flavobacterium Geliluteum Sp. Nov., Two Novel Multidrug Resistant Psychrophilic Species Isolated From Antarctica.</title>
        <authorList>
            <person name="Kralova S."/>
            <person name="Busse H.J."/>
            <person name="Bezdicek M."/>
            <person name="Nykrynova M."/>
            <person name="Kroupova E."/>
            <person name="Krsek D."/>
            <person name="Sedlacek I."/>
        </authorList>
    </citation>
    <scope>NUCLEOTIDE SEQUENCE [LARGE SCALE GENOMIC DNA]</scope>
    <source>
        <strain evidence="1 2">P7388</strain>
    </source>
</reference>
<sequence length="423" mass="50118">MLKIQKIVLDNNKISYMNIKSKIKITMCLFLVISDVSCQEKKDIGSTIENVNNMNDTIIEAVLTKQLKQGTSQTIDEASAGLPKIQFGIDELEATVQIADEILKSNGFKELDKEDFNQKVKNVFGRIIDPKSKSIFLHVNFFDKCDKEFVMYNNNEIDYNGIFIEKQRKIILKFYYIPELIDYQKQYSKLNNIENTKIIRKSSIHNLEIEIPHWKDISNLKDQRKKNIQTLVARNMYLFNDSRAYFKWLLLNDQDFMQRLVTIFGYCDDKELLKWVVENTKFDSNNPNELDKIFWNKKCDGTVKLNTEIYSLLEEIITPNDPKYLETLKEYVNYLLYSDTRNELSIKDRANLLAHLVYFGEQYRYDKDYDDQSFFMQRIELLDLGGVLRKEIERSNFYNLPNYKNLYKKSEEYQDQLVTEYGG</sequence>
<dbReference type="EMBL" id="JAGFBV010000001">
    <property type="protein sequence ID" value="MBP4136754.1"/>
    <property type="molecule type" value="Genomic_DNA"/>
</dbReference>
<dbReference type="Proteomes" id="UP000675047">
    <property type="component" value="Unassembled WGS sequence"/>
</dbReference>
<proteinExistence type="predicted"/>
<comment type="caution">
    <text evidence="1">The sequence shown here is derived from an EMBL/GenBank/DDBJ whole genome shotgun (WGS) entry which is preliminary data.</text>
</comment>
<evidence type="ECO:0000313" key="1">
    <source>
        <dbReference type="EMBL" id="MBP4136754.1"/>
    </source>
</evidence>
<protein>
    <submittedName>
        <fullName evidence="1">Uncharacterized protein</fullName>
    </submittedName>
</protein>
<organism evidence="1 2">
    <name type="scientific">Flavobacterium geliluteum</name>
    <dbReference type="NCBI Taxonomy" id="2816120"/>
    <lineage>
        <taxon>Bacteria</taxon>
        <taxon>Pseudomonadati</taxon>
        <taxon>Bacteroidota</taxon>
        <taxon>Flavobacteriia</taxon>
        <taxon>Flavobacteriales</taxon>
        <taxon>Flavobacteriaceae</taxon>
        <taxon>Flavobacterium</taxon>
    </lineage>
</organism>
<gene>
    <name evidence="1" type="ORF">J3495_01520</name>
</gene>
<name>A0A940XBT7_9FLAO</name>
<keyword evidence="2" id="KW-1185">Reference proteome</keyword>
<dbReference type="AlphaFoldDB" id="A0A940XBT7"/>
<dbReference type="RefSeq" id="WP_210664792.1">
    <property type="nucleotide sequence ID" value="NZ_JAGFBV010000001.1"/>
</dbReference>
<accession>A0A940XBT7</accession>